<evidence type="ECO:0000256" key="1">
    <source>
        <dbReference type="SAM" id="MobiDB-lite"/>
    </source>
</evidence>
<dbReference type="EMBL" id="JARJCW010000134">
    <property type="protein sequence ID" value="KAJ7191345.1"/>
    <property type="molecule type" value="Genomic_DNA"/>
</dbReference>
<name>A0AAD6UST6_9AGAR</name>
<comment type="caution">
    <text evidence="2">The sequence shown here is derived from an EMBL/GenBank/DDBJ whole genome shotgun (WGS) entry which is preliminary data.</text>
</comment>
<reference evidence="2" key="1">
    <citation type="submission" date="2023-03" db="EMBL/GenBank/DDBJ databases">
        <title>Massive genome expansion in bonnet fungi (Mycena s.s.) driven by repeated elements and novel gene families across ecological guilds.</title>
        <authorList>
            <consortium name="Lawrence Berkeley National Laboratory"/>
            <person name="Harder C.B."/>
            <person name="Miyauchi S."/>
            <person name="Viragh M."/>
            <person name="Kuo A."/>
            <person name="Thoen E."/>
            <person name="Andreopoulos B."/>
            <person name="Lu D."/>
            <person name="Skrede I."/>
            <person name="Drula E."/>
            <person name="Henrissat B."/>
            <person name="Morin E."/>
            <person name="Kohler A."/>
            <person name="Barry K."/>
            <person name="LaButti K."/>
            <person name="Morin E."/>
            <person name="Salamov A."/>
            <person name="Lipzen A."/>
            <person name="Mereny Z."/>
            <person name="Hegedus B."/>
            <person name="Baldrian P."/>
            <person name="Stursova M."/>
            <person name="Weitz H."/>
            <person name="Taylor A."/>
            <person name="Grigoriev I.V."/>
            <person name="Nagy L.G."/>
            <person name="Martin F."/>
            <person name="Kauserud H."/>
        </authorList>
    </citation>
    <scope>NUCLEOTIDE SEQUENCE</scope>
    <source>
        <strain evidence="2">9144</strain>
    </source>
</reference>
<evidence type="ECO:0000313" key="3">
    <source>
        <dbReference type="Proteomes" id="UP001219525"/>
    </source>
</evidence>
<protein>
    <submittedName>
        <fullName evidence="2">Uncharacterized protein</fullName>
    </submittedName>
</protein>
<dbReference type="Proteomes" id="UP001219525">
    <property type="component" value="Unassembled WGS sequence"/>
</dbReference>
<sequence length="397" mass="43345">MASTSPTSSASTSYIPNSHLIIHIKRSQLDPSLHTFPQWRHHHPFFLQRQQIAIASGTWVRHRHENHCARSPSSSTRTSPGSGGGHEGGPRRALGPDPTAFCPRPRARIGRRVDARAVGAAGRWRIAVAQQPRSLDRLPARPPARPLDRSPDYSTDCPIAAYPAPRPLACRSPARTAPGNEPRGACEYPTVTRREHRSWARCSGTPCCTRATCTMRARAPANRRAGLPPAASAARAGRALRAGPVLARRARYGRGHPLRRPRDARGRAPPVGPARRERDACGVPSGDEMQTIHELAAAFTAPSATAPSTQLGPILGRLPVRVHRIQHASVAKSSTYPSSRSLIRPARTRVRRGDLHPDGAVHQYEDTQPPALGVESSGGGLWERRSERQQARWRRST</sequence>
<organism evidence="2 3">
    <name type="scientific">Mycena pura</name>
    <dbReference type="NCBI Taxonomy" id="153505"/>
    <lineage>
        <taxon>Eukaryota</taxon>
        <taxon>Fungi</taxon>
        <taxon>Dikarya</taxon>
        <taxon>Basidiomycota</taxon>
        <taxon>Agaricomycotina</taxon>
        <taxon>Agaricomycetes</taxon>
        <taxon>Agaricomycetidae</taxon>
        <taxon>Agaricales</taxon>
        <taxon>Marasmiineae</taxon>
        <taxon>Mycenaceae</taxon>
        <taxon>Mycena</taxon>
    </lineage>
</organism>
<feature type="region of interest" description="Disordered" evidence="1">
    <location>
        <begin position="349"/>
        <end position="397"/>
    </location>
</feature>
<accession>A0AAD6UST6</accession>
<keyword evidence="3" id="KW-1185">Reference proteome</keyword>
<feature type="compositionally biased region" description="Low complexity" evidence="1">
    <location>
        <begin position="70"/>
        <end position="80"/>
    </location>
</feature>
<gene>
    <name evidence="2" type="ORF">GGX14DRAFT_600883</name>
</gene>
<feature type="region of interest" description="Disordered" evidence="1">
    <location>
        <begin position="255"/>
        <end position="283"/>
    </location>
</feature>
<feature type="compositionally biased region" description="Basic and acidic residues" evidence="1">
    <location>
        <begin position="351"/>
        <end position="365"/>
    </location>
</feature>
<feature type="region of interest" description="Disordered" evidence="1">
    <location>
        <begin position="134"/>
        <end position="155"/>
    </location>
</feature>
<feature type="region of interest" description="Disordered" evidence="1">
    <location>
        <begin position="63"/>
        <end position="104"/>
    </location>
</feature>
<evidence type="ECO:0000313" key="2">
    <source>
        <dbReference type="EMBL" id="KAJ7191345.1"/>
    </source>
</evidence>
<proteinExistence type="predicted"/>
<dbReference type="AlphaFoldDB" id="A0AAD6UST6"/>